<feature type="domain" description="HDOD" evidence="1">
    <location>
        <begin position="24"/>
        <end position="218"/>
    </location>
</feature>
<dbReference type="EMBL" id="JBHLZN010000002">
    <property type="protein sequence ID" value="MFB9886510.1"/>
    <property type="molecule type" value="Genomic_DNA"/>
</dbReference>
<sequence length="531" mass="59635">MSDGSAKHPQDLASWVSFLADKPLPILAHSRQFLLQHLRDPDVALLDLAPALQADPSLSLHLLRQANQINANQETDIRTLDHALSSLGLQRIRELLGKMPVLQINDHNVAHRQYLYALTNAQHAAVQARDWAQQWRPNQAAQIYAASLLYSFVYWALWRYAPERISAVYERVYVGKEDVVLAESEELGCPAQSIGHALAQAWQLPELLVQALDHATSPDRRQLALLHRRAQGKLLEDKEERQLNHLTTASWMPVKLANWLAYTLHFGWQSRKTERIKNLIADFLRRPLEPTSARIHRVAALAARQYPAPGILVPAARLVLTKEDQPIPYRLPSQDYSPQRSQPAVVSTTARSLRPNHLKDVALVQDLAKHLSQNPKQFNSPQALLETLLVALHEGVGLERVVAFIPQKGMIAGRLSAGEGVEVFRQLNLSLEVPSLFKRLCSSSSALHAKPDNRAKLLPLLPDSLRRECAGQDFMLMSMVLGNKPLAIIYADAGRNPAQPTELHYRAFRQLVQCALRGLTQLYQARQQGRS</sequence>
<dbReference type="PANTHER" id="PTHR33525">
    <property type="match status" value="1"/>
</dbReference>
<dbReference type="SUPFAM" id="SSF109604">
    <property type="entry name" value="HD-domain/PDEase-like"/>
    <property type="match status" value="1"/>
</dbReference>
<keyword evidence="3" id="KW-1185">Reference proteome</keyword>
<comment type="caution">
    <text evidence="2">The sequence shown here is derived from an EMBL/GenBank/DDBJ whole genome shotgun (WGS) entry which is preliminary data.</text>
</comment>
<dbReference type="RefSeq" id="WP_027311946.1">
    <property type="nucleotide sequence ID" value="NZ_JBHLZN010000002.1"/>
</dbReference>
<dbReference type="Pfam" id="PF08668">
    <property type="entry name" value="HDOD"/>
    <property type="match status" value="1"/>
</dbReference>
<dbReference type="PANTHER" id="PTHR33525:SF3">
    <property type="entry name" value="RIBONUCLEASE Y"/>
    <property type="match status" value="1"/>
</dbReference>
<dbReference type="InterPro" id="IPR013976">
    <property type="entry name" value="HDOD"/>
</dbReference>
<organism evidence="2 3">
    <name type="scientific">Balneatrix alpica</name>
    <dbReference type="NCBI Taxonomy" id="75684"/>
    <lineage>
        <taxon>Bacteria</taxon>
        <taxon>Pseudomonadati</taxon>
        <taxon>Pseudomonadota</taxon>
        <taxon>Gammaproteobacteria</taxon>
        <taxon>Oceanospirillales</taxon>
        <taxon>Balneatrichaceae</taxon>
        <taxon>Balneatrix</taxon>
    </lineage>
</organism>
<proteinExistence type="predicted"/>
<evidence type="ECO:0000313" key="2">
    <source>
        <dbReference type="EMBL" id="MFB9886510.1"/>
    </source>
</evidence>
<dbReference type="InterPro" id="IPR052340">
    <property type="entry name" value="RNase_Y/CdgJ"/>
</dbReference>
<dbReference type="Proteomes" id="UP001589628">
    <property type="component" value="Unassembled WGS sequence"/>
</dbReference>
<dbReference type="PROSITE" id="PS51833">
    <property type="entry name" value="HDOD"/>
    <property type="match status" value="1"/>
</dbReference>
<dbReference type="Gene3D" id="1.10.3210.10">
    <property type="entry name" value="Hypothetical protein af1432"/>
    <property type="match status" value="1"/>
</dbReference>
<accession>A0ABV5ZB87</accession>
<name>A0ABV5ZB87_9GAMM</name>
<evidence type="ECO:0000313" key="3">
    <source>
        <dbReference type="Proteomes" id="UP001589628"/>
    </source>
</evidence>
<evidence type="ECO:0000259" key="1">
    <source>
        <dbReference type="PROSITE" id="PS51833"/>
    </source>
</evidence>
<reference evidence="2 3" key="1">
    <citation type="submission" date="2024-09" db="EMBL/GenBank/DDBJ databases">
        <authorList>
            <person name="Sun Q."/>
            <person name="Mori K."/>
        </authorList>
    </citation>
    <scope>NUCLEOTIDE SEQUENCE [LARGE SCALE GENOMIC DNA]</scope>
    <source>
        <strain evidence="2 3">ATCC 51285</strain>
    </source>
</reference>
<protein>
    <submittedName>
        <fullName evidence="2">HDOD domain-containing protein</fullName>
    </submittedName>
</protein>
<gene>
    <name evidence="2" type="ORF">ACFFLH_08820</name>
</gene>